<dbReference type="PROSITE" id="PS50940">
    <property type="entry name" value="CHIT_BIND_II"/>
    <property type="match status" value="1"/>
</dbReference>
<dbReference type="HOGENOM" id="CLU_145640_1_0_1"/>
<protein>
    <recommendedName>
        <fullName evidence="1">Chitin-binding type-2 domain-containing protein</fullName>
    </recommendedName>
</protein>
<dbReference type="InterPro" id="IPR002557">
    <property type="entry name" value="Chitin-bd_dom"/>
</dbReference>
<dbReference type="InterPro" id="IPR052976">
    <property type="entry name" value="Scoloptoxin-like"/>
</dbReference>
<dbReference type="SUPFAM" id="SSF57625">
    <property type="entry name" value="Invertebrate chitin-binding proteins"/>
    <property type="match status" value="1"/>
</dbReference>
<feature type="non-terminal residue" evidence="2">
    <location>
        <position position="97"/>
    </location>
</feature>
<dbReference type="InParanoid" id="E9GHM4"/>
<proteinExistence type="predicted"/>
<evidence type="ECO:0000259" key="1">
    <source>
        <dbReference type="PROSITE" id="PS50940"/>
    </source>
</evidence>
<keyword evidence="3" id="KW-1185">Reference proteome</keyword>
<dbReference type="PANTHER" id="PTHR22933">
    <property type="entry name" value="FI18007P1-RELATED"/>
    <property type="match status" value="1"/>
</dbReference>
<dbReference type="STRING" id="6669.E9GHM4"/>
<evidence type="ECO:0000313" key="3">
    <source>
        <dbReference type="Proteomes" id="UP000000305"/>
    </source>
</evidence>
<dbReference type="GO" id="GO:0008061">
    <property type="term" value="F:chitin binding"/>
    <property type="evidence" value="ECO:0007669"/>
    <property type="project" value="InterPro"/>
</dbReference>
<sequence length="97" mass="11185">VPGVPGVDYPVASRVPATLRFRCDQQDYPGFFADPETGCQVFHVCRDNKKTSFLCPNGTLYHQRFFVCDWWFNVDCSKSVGLYPLNKDVIQRHEQQP</sequence>
<dbReference type="PANTHER" id="PTHR22933:SF42">
    <property type="entry name" value="FI18455P1-RELATED"/>
    <property type="match status" value="1"/>
</dbReference>
<organism evidence="2 3">
    <name type="scientific">Daphnia pulex</name>
    <name type="common">Water flea</name>
    <dbReference type="NCBI Taxonomy" id="6669"/>
    <lineage>
        <taxon>Eukaryota</taxon>
        <taxon>Metazoa</taxon>
        <taxon>Ecdysozoa</taxon>
        <taxon>Arthropoda</taxon>
        <taxon>Crustacea</taxon>
        <taxon>Branchiopoda</taxon>
        <taxon>Diplostraca</taxon>
        <taxon>Cladocera</taxon>
        <taxon>Anomopoda</taxon>
        <taxon>Daphniidae</taxon>
        <taxon>Daphnia</taxon>
    </lineage>
</organism>
<dbReference type="OrthoDB" id="6364363at2759"/>
<dbReference type="Pfam" id="PF01607">
    <property type="entry name" value="CBM_14"/>
    <property type="match status" value="1"/>
</dbReference>
<dbReference type="Gene3D" id="2.170.140.10">
    <property type="entry name" value="Chitin binding domain"/>
    <property type="match status" value="1"/>
</dbReference>
<dbReference type="GO" id="GO:0005576">
    <property type="term" value="C:extracellular region"/>
    <property type="evidence" value="ECO:0007669"/>
    <property type="project" value="InterPro"/>
</dbReference>
<dbReference type="PhylomeDB" id="E9GHM4"/>
<dbReference type="SMART" id="SM00494">
    <property type="entry name" value="ChtBD2"/>
    <property type="match status" value="1"/>
</dbReference>
<feature type="domain" description="Chitin-binding type-2" evidence="1">
    <location>
        <begin position="20"/>
        <end position="78"/>
    </location>
</feature>
<dbReference type="AlphaFoldDB" id="E9GHM4"/>
<accession>E9GHM4</accession>
<feature type="non-terminal residue" evidence="2">
    <location>
        <position position="1"/>
    </location>
</feature>
<dbReference type="KEGG" id="dpx:DAPPUDRAFT_27118"/>
<dbReference type="OMA" id="ADQEANC"/>
<dbReference type="Proteomes" id="UP000000305">
    <property type="component" value="Unassembled WGS sequence"/>
</dbReference>
<name>E9GHM4_DAPPU</name>
<dbReference type="InterPro" id="IPR036508">
    <property type="entry name" value="Chitin-bd_dom_sf"/>
</dbReference>
<dbReference type="EMBL" id="GL732545">
    <property type="protein sequence ID" value="EFX81030.1"/>
    <property type="molecule type" value="Genomic_DNA"/>
</dbReference>
<gene>
    <name evidence="2" type="ORF">DAPPUDRAFT_27118</name>
</gene>
<reference evidence="2 3" key="1">
    <citation type="journal article" date="2011" name="Science">
        <title>The ecoresponsive genome of Daphnia pulex.</title>
        <authorList>
            <person name="Colbourne J.K."/>
            <person name="Pfrender M.E."/>
            <person name="Gilbert D."/>
            <person name="Thomas W.K."/>
            <person name="Tucker A."/>
            <person name="Oakley T.H."/>
            <person name="Tokishita S."/>
            <person name="Aerts A."/>
            <person name="Arnold G.J."/>
            <person name="Basu M.K."/>
            <person name="Bauer D.J."/>
            <person name="Caceres C.E."/>
            <person name="Carmel L."/>
            <person name="Casola C."/>
            <person name="Choi J.H."/>
            <person name="Detter J.C."/>
            <person name="Dong Q."/>
            <person name="Dusheyko S."/>
            <person name="Eads B.D."/>
            <person name="Frohlich T."/>
            <person name="Geiler-Samerotte K.A."/>
            <person name="Gerlach D."/>
            <person name="Hatcher P."/>
            <person name="Jogdeo S."/>
            <person name="Krijgsveld J."/>
            <person name="Kriventseva E.V."/>
            <person name="Kultz D."/>
            <person name="Laforsch C."/>
            <person name="Lindquist E."/>
            <person name="Lopez J."/>
            <person name="Manak J.R."/>
            <person name="Muller J."/>
            <person name="Pangilinan J."/>
            <person name="Patwardhan R.P."/>
            <person name="Pitluck S."/>
            <person name="Pritham E.J."/>
            <person name="Rechtsteiner A."/>
            <person name="Rho M."/>
            <person name="Rogozin I.B."/>
            <person name="Sakarya O."/>
            <person name="Salamov A."/>
            <person name="Schaack S."/>
            <person name="Shapiro H."/>
            <person name="Shiga Y."/>
            <person name="Skalitzky C."/>
            <person name="Smith Z."/>
            <person name="Souvorov A."/>
            <person name="Sung W."/>
            <person name="Tang Z."/>
            <person name="Tsuchiya D."/>
            <person name="Tu H."/>
            <person name="Vos H."/>
            <person name="Wang M."/>
            <person name="Wolf Y.I."/>
            <person name="Yamagata H."/>
            <person name="Yamada T."/>
            <person name="Ye Y."/>
            <person name="Shaw J.R."/>
            <person name="Andrews J."/>
            <person name="Crease T.J."/>
            <person name="Tang H."/>
            <person name="Lucas S.M."/>
            <person name="Robertson H.M."/>
            <person name="Bork P."/>
            <person name="Koonin E.V."/>
            <person name="Zdobnov E.M."/>
            <person name="Grigoriev I.V."/>
            <person name="Lynch M."/>
            <person name="Boore J.L."/>
        </authorList>
    </citation>
    <scope>NUCLEOTIDE SEQUENCE [LARGE SCALE GENOMIC DNA]</scope>
</reference>
<evidence type="ECO:0000313" key="2">
    <source>
        <dbReference type="EMBL" id="EFX81030.1"/>
    </source>
</evidence>